<reference evidence="1" key="1">
    <citation type="submission" date="2016-10" db="EMBL/GenBank/DDBJ databases">
        <authorList>
            <person name="Varghese N."/>
            <person name="Submissions S."/>
        </authorList>
    </citation>
    <scope>NUCLEOTIDE SEQUENCE [LARGE SCALE GENOMIC DNA]</scope>
    <source>
        <strain evidence="1">DSM 22082</strain>
    </source>
</reference>
<sequence>MSRDPQDGMLCDAIGVRPIEIGKAVKDLPSQLLDTARLR</sequence>
<dbReference type="EMBL" id="LT629739">
    <property type="protein sequence ID" value="SDS98574.1"/>
    <property type="molecule type" value="Genomic_DNA"/>
</dbReference>
<dbReference type="Proteomes" id="UP000199700">
    <property type="component" value="Chromosome"/>
</dbReference>
<gene>
    <name evidence="1" type="ORF">SAMN04489751_3427</name>
</gene>
<protein>
    <submittedName>
        <fullName evidence="1">Uncharacterized protein</fullName>
    </submittedName>
</protein>
<name>A0A1H1WND6_BRESA</name>
<accession>A0A1H1WND6</accession>
<dbReference type="AlphaFoldDB" id="A0A1H1WND6"/>
<keyword evidence="2" id="KW-1185">Reference proteome</keyword>
<organism evidence="1 2">
    <name type="scientific">Brevibacterium sandarakinum</name>
    <dbReference type="NCBI Taxonomy" id="629680"/>
    <lineage>
        <taxon>Bacteria</taxon>
        <taxon>Bacillati</taxon>
        <taxon>Actinomycetota</taxon>
        <taxon>Actinomycetes</taxon>
        <taxon>Micrococcales</taxon>
        <taxon>Brevibacteriaceae</taxon>
        <taxon>Brevibacterium</taxon>
    </lineage>
</organism>
<evidence type="ECO:0000313" key="2">
    <source>
        <dbReference type="Proteomes" id="UP000199700"/>
    </source>
</evidence>
<proteinExistence type="predicted"/>
<evidence type="ECO:0000313" key="1">
    <source>
        <dbReference type="EMBL" id="SDS98574.1"/>
    </source>
</evidence>